<gene>
    <name evidence="13" type="ORF">ENT73_03420</name>
</gene>
<dbReference type="GO" id="GO:0051536">
    <property type="term" value="F:iron-sulfur cluster binding"/>
    <property type="evidence" value="ECO:0007669"/>
    <property type="project" value="UniProtKB-KW"/>
</dbReference>
<organism evidence="13">
    <name type="scientific">Caldimicrobium thiodismutans</name>
    <dbReference type="NCBI Taxonomy" id="1653476"/>
    <lineage>
        <taxon>Bacteria</taxon>
        <taxon>Pseudomonadati</taxon>
        <taxon>Thermodesulfobacteriota</taxon>
        <taxon>Thermodesulfobacteria</taxon>
        <taxon>Thermodesulfobacteriales</taxon>
        <taxon>Thermodesulfobacteriaceae</taxon>
        <taxon>Caldimicrobium</taxon>
    </lineage>
</organism>
<evidence type="ECO:0000256" key="4">
    <source>
        <dbReference type="ARBA" id="ARBA00012239"/>
    </source>
</evidence>
<comment type="function">
    <text evidence="2">Catalyzes the removal of elemental sulfur atoms from cysteine to produce alanine. Seems to participate in the biosynthesis of the nitrogenase metalloclusters by providing the inorganic sulfur required for the Fe-S core formation.</text>
</comment>
<evidence type="ECO:0000313" key="13">
    <source>
        <dbReference type="EMBL" id="HGV55120.1"/>
    </source>
</evidence>
<reference evidence="13" key="1">
    <citation type="journal article" date="2020" name="mSystems">
        <title>Genome- and Community-Level Interaction Insights into Carbon Utilization and Element Cycling Functions of Hydrothermarchaeota in Hydrothermal Sediment.</title>
        <authorList>
            <person name="Zhou Z."/>
            <person name="Liu Y."/>
            <person name="Xu W."/>
            <person name="Pan J."/>
            <person name="Luo Z.H."/>
            <person name="Li M."/>
        </authorList>
    </citation>
    <scope>NUCLEOTIDE SEQUENCE [LARGE SCALE GENOMIC DNA]</scope>
    <source>
        <strain evidence="13">SpSt-605</strain>
    </source>
</reference>
<keyword evidence="6" id="KW-0479">Metal-binding</keyword>
<dbReference type="InterPro" id="IPR015421">
    <property type="entry name" value="PyrdxlP-dep_Trfase_major"/>
</dbReference>
<accession>A0A832LXD5</accession>
<dbReference type="InterPro" id="IPR015424">
    <property type="entry name" value="PyrdxlP-dep_Trfase"/>
</dbReference>
<dbReference type="PANTHER" id="PTHR11601:SF34">
    <property type="entry name" value="CYSTEINE DESULFURASE"/>
    <property type="match status" value="1"/>
</dbReference>
<dbReference type="Pfam" id="PF00266">
    <property type="entry name" value="Aminotran_5"/>
    <property type="match status" value="1"/>
</dbReference>
<dbReference type="PIRSF" id="PIRSF005572">
    <property type="entry name" value="NifS"/>
    <property type="match status" value="1"/>
</dbReference>
<dbReference type="SUPFAM" id="SSF53383">
    <property type="entry name" value="PLP-dependent transferases"/>
    <property type="match status" value="1"/>
</dbReference>
<dbReference type="InterPro" id="IPR015422">
    <property type="entry name" value="PyrdxlP-dep_Trfase_small"/>
</dbReference>
<dbReference type="InterPro" id="IPR020578">
    <property type="entry name" value="Aminotrans_V_PyrdxlP_BS"/>
</dbReference>
<comment type="caution">
    <text evidence="13">The sequence shown here is derived from an EMBL/GenBank/DDBJ whole genome shotgun (WGS) entry which is preliminary data.</text>
</comment>
<keyword evidence="8" id="KW-0408">Iron</keyword>
<evidence type="ECO:0000256" key="9">
    <source>
        <dbReference type="ARBA" id="ARBA00023014"/>
    </source>
</evidence>
<evidence type="ECO:0000256" key="11">
    <source>
        <dbReference type="RuleBase" id="RU004504"/>
    </source>
</evidence>
<evidence type="ECO:0000256" key="1">
    <source>
        <dbReference type="ARBA" id="ARBA00001933"/>
    </source>
</evidence>
<sequence length="375" mass="41294">MSDSPIYLDYNATTPLLPEVLSAFSFSAEVYFGNPSSAHILGRKAKEALEDFRRTIAQCLQAEPEEIIFTSGGTEANHLALFGVLLPHPRAHLLVSSFEHPSILKPAVKLLEMGYDVDFVPVSHEGYVDPEEVKKRIKRNTKLVSIMLANNEIGTIQPIKEIALMCKERDILVHTDACQAVGKIPVAFKDLGVDLLTLAGHKIYAPKGIGALIVKKGLSLEPLFLGGGQERGFRSGTEPLPLIAALAKACEIVTQELPGEEERLIYLREYLYTGLKELYPKLYRYGLPDKTLPNTLTVSFVGLEGAKILLDLPQICASTGAACHDRKGSTTLHAMKVPIDVASGTIRFSLGRFTTLEEIERTIELFKNYFNSLKT</sequence>
<dbReference type="EMBL" id="DSZU01000057">
    <property type="protein sequence ID" value="HGV55120.1"/>
    <property type="molecule type" value="Genomic_DNA"/>
</dbReference>
<dbReference type="PROSITE" id="PS00595">
    <property type="entry name" value="AA_TRANSFER_CLASS_5"/>
    <property type="match status" value="1"/>
</dbReference>
<dbReference type="FunFam" id="3.40.640.10:FF:000084">
    <property type="entry name" value="IscS-like cysteine desulfurase"/>
    <property type="match status" value="1"/>
</dbReference>
<dbReference type="Gene3D" id="3.40.640.10">
    <property type="entry name" value="Type I PLP-dependent aspartate aminotransferase-like (Major domain)"/>
    <property type="match status" value="1"/>
</dbReference>
<keyword evidence="9" id="KW-0411">Iron-sulfur</keyword>
<evidence type="ECO:0000256" key="6">
    <source>
        <dbReference type="ARBA" id="ARBA00022723"/>
    </source>
</evidence>
<dbReference type="Gene3D" id="3.90.1150.10">
    <property type="entry name" value="Aspartate Aminotransferase, domain 1"/>
    <property type="match status" value="1"/>
</dbReference>
<evidence type="ECO:0000256" key="10">
    <source>
        <dbReference type="ARBA" id="ARBA00050776"/>
    </source>
</evidence>
<evidence type="ECO:0000259" key="12">
    <source>
        <dbReference type="Pfam" id="PF00266"/>
    </source>
</evidence>
<proteinExistence type="inferred from homology"/>
<evidence type="ECO:0000256" key="8">
    <source>
        <dbReference type="ARBA" id="ARBA00023004"/>
    </source>
</evidence>
<comment type="cofactor">
    <cofactor evidence="1 11">
        <name>pyridoxal 5'-phosphate</name>
        <dbReference type="ChEBI" id="CHEBI:597326"/>
    </cofactor>
</comment>
<comment type="catalytic activity">
    <reaction evidence="10">
        <text>(sulfur carrier)-H + L-cysteine = (sulfur carrier)-SH + L-alanine</text>
        <dbReference type="Rhea" id="RHEA:43892"/>
        <dbReference type="Rhea" id="RHEA-COMP:14737"/>
        <dbReference type="Rhea" id="RHEA-COMP:14739"/>
        <dbReference type="ChEBI" id="CHEBI:29917"/>
        <dbReference type="ChEBI" id="CHEBI:35235"/>
        <dbReference type="ChEBI" id="CHEBI:57972"/>
        <dbReference type="ChEBI" id="CHEBI:64428"/>
        <dbReference type="EC" id="2.8.1.7"/>
    </reaction>
</comment>
<name>A0A832LXD5_9BACT</name>
<protein>
    <recommendedName>
        <fullName evidence="4">cysteine desulfurase</fullName>
        <ecNumber evidence="4">2.8.1.7</ecNumber>
    </recommendedName>
</protein>
<dbReference type="InterPro" id="IPR016454">
    <property type="entry name" value="Cysteine_dSase"/>
</dbReference>
<dbReference type="GO" id="GO:0031071">
    <property type="term" value="F:cysteine desulfurase activity"/>
    <property type="evidence" value="ECO:0007669"/>
    <property type="project" value="UniProtKB-EC"/>
</dbReference>
<keyword evidence="5" id="KW-0808">Transferase</keyword>
<evidence type="ECO:0000256" key="5">
    <source>
        <dbReference type="ARBA" id="ARBA00022679"/>
    </source>
</evidence>
<dbReference type="EC" id="2.8.1.7" evidence="4"/>
<dbReference type="AlphaFoldDB" id="A0A832LXD5"/>
<evidence type="ECO:0000256" key="7">
    <source>
        <dbReference type="ARBA" id="ARBA00022898"/>
    </source>
</evidence>
<dbReference type="GO" id="GO:0046872">
    <property type="term" value="F:metal ion binding"/>
    <property type="evidence" value="ECO:0007669"/>
    <property type="project" value="UniProtKB-KW"/>
</dbReference>
<dbReference type="PANTHER" id="PTHR11601">
    <property type="entry name" value="CYSTEINE DESULFURYLASE FAMILY MEMBER"/>
    <property type="match status" value="1"/>
</dbReference>
<feature type="domain" description="Aminotransferase class V" evidence="12">
    <location>
        <begin position="6"/>
        <end position="361"/>
    </location>
</feature>
<comment type="similarity">
    <text evidence="3">Belongs to the class-V pyridoxal-phosphate-dependent aminotransferase family. NifS/IscS subfamily.</text>
</comment>
<evidence type="ECO:0000256" key="3">
    <source>
        <dbReference type="ARBA" id="ARBA00006490"/>
    </source>
</evidence>
<evidence type="ECO:0000256" key="2">
    <source>
        <dbReference type="ARBA" id="ARBA00003120"/>
    </source>
</evidence>
<keyword evidence="7" id="KW-0663">Pyridoxal phosphate</keyword>
<dbReference type="InterPro" id="IPR000192">
    <property type="entry name" value="Aminotrans_V_dom"/>
</dbReference>